<name>A0A348AJR8_9FIRM</name>
<proteinExistence type="predicted"/>
<dbReference type="KEGG" id="mana:MAMMFC1_01994"/>
<evidence type="ECO:0000313" key="4">
    <source>
        <dbReference type="Proteomes" id="UP000276437"/>
    </source>
</evidence>
<dbReference type="Gene3D" id="3.30.56.130">
    <property type="entry name" value="Transcriptional regulator CtsR, winged HTH domain"/>
    <property type="match status" value="1"/>
</dbReference>
<dbReference type="Proteomes" id="UP000276437">
    <property type="component" value="Chromosome"/>
</dbReference>
<organism evidence="3 4">
    <name type="scientific">Methylomusa anaerophila</name>
    <dbReference type="NCBI Taxonomy" id="1930071"/>
    <lineage>
        <taxon>Bacteria</taxon>
        <taxon>Bacillati</taxon>
        <taxon>Bacillota</taxon>
        <taxon>Negativicutes</taxon>
        <taxon>Selenomonadales</taxon>
        <taxon>Sporomusaceae</taxon>
        <taxon>Methylomusa</taxon>
    </lineage>
</organism>
<dbReference type="InterPro" id="IPR041902">
    <property type="entry name" value="CtsR_N_sf"/>
</dbReference>
<sequence>MNQFSNPNNLADIIEKWILRKLSGQDGEIIILKRNEMATELDCAPSQISYVLSTRFTFERGFIVESRRGSGGFVRVARVPVQRRVFEEAAEQISSDITMGELIRLVERLRDNNLMTNREAALMLKCLTILYERVKPAERIPLLRSLLETLAEHN</sequence>
<evidence type="ECO:0000259" key="2">
    <source>
        <dbReference type="Pfam" id="PF17727"/>
    </source>
</evidence>
<gene>
    <name evidence="3" type="primary">ctsR</name>
    <name evidence="3" type="ORF">MAMMFC1_01994</name>
</gene>
<dbReference type="AlphaFoldDB" id="A0A348AJR8"/>
<feature type="domain" description="CtsR C-terminal dimerization" evidence="2">
    <location>
        <begin position="87"/>
        <end position="128"/>
    </location>
</feature>
<dbReference type="InterPro" id="IPR040465">
    <property type="entry name" value="CtsR_N"/>
</dbReference>
<reference evidence="3 4" key="1">
    <citation type="journal article" date="2018" name="Int. J. Syst. Evol. Microbiol.">
        <title>Methylomusa anaerophila gen. nov., sp. nov., an anaerobic methanol-utilizing bacterium isolated from a microbial fuel cell.</title>
        <authorList>
            <person name="Amano N."/>
            <person name="Yamamuro A."/>
            <person name="Miyahara M."/>
            <person name="Kouzuma A."/>
            <person name="Abe T."/>
            <person name="Watanabe K."/>
        </authorList>
    </citation>
    <scope>NUCLEOTIDE SEQUENCE [LARGE SCALE GENOMIC DNA]</scope>
    <source>
        <strain evidence="3 4">MMFC1</strain>
    </source>
</reference>
<dbReference type="RefSeq" id="WP_232035756.1">
    <property type="nucleotide sequence ID" value="NZ_AP018449.1"/>
</dbReference>
<dbReference type="InterPro" id="IPR041473">
    <property type="entry name" value="CtsR_C"/>
</dbReference>
<evidence type="ECO:0000259" key="1">
    <source>
        <dbReference type="Pfam" id="PF05848"/>
    </source>
</evidence>
<keyword evidence="4" id="KW-1185">Reference proteome</keyword>
<dbReference type="Pfam" id="PF17727">
    <property type="entry name" value="CtsR_C"/>
    <property type="match status" value="1"/>
</dbReference>
<feature type="domain" description="CtsR N-terminal HTH" evidence="1">
    <location>
        <begin position="9"/>
        <end position="79"/>
    </location>
</feature>
<accession>A0A348AJR8</accession>
<evidence type="ECO:0000313" key="3">
    <source>
        <dbReference type="EMBL" id="BBB91316.1"/>
    </source>
</evidence>
<protein>
    <submittedName>
        <fullName evidence="3">Transcriptional regulator CtsR</fullName>
    </submittedName>
</protein>
<dbReference type="Pfam" id="PF05848">
    <property type="entry name" value="CtsR"/>
    <property type="match status" value="1"/>
</dbReference>
<dbReference type="EMBL" id="AP018449">
    <property type="protein sequence ID" value="BBB91316.1"/>
    <property type="molecule type" value="Genomic_DNA"/>
</dbReference>